<feature type="compositionally biased region" description="Basic and acidic residues" evidence="1">
    <location>
        <begin position="73"/>
        <end position="84"/>
    </location>
</feature>
<feature type="region of interest" description="Disordered" evidence="1">
    <location>
        <begin position="57"/>
        <end position="101"/>
    </location>
</feature>
<keyword evidence="3" id="KW-1185">Reference proteome</keyword>
<feature type="compositionally biased region" description="Acidic residues" evidence="1">
    <location>
        <begin position="87"/>
        <end position="101"/>
    </location>
</feature>
<comment type="caution">
    <text evidence="2">The sequence shown here is derived from an EMBL/GenBank/DDBJ whole genome shotgun (WGS) entry which is preliminary data.</text>
</comment>
<proteinExistence type="predicted"/>
<dbReference type="EMBL" id="JABANO010023480">
    <property type="protein sequence ID" value="KAF4723473.1"/>
    <property type="molecule type" value="Genomic_DNA"/>
</dbReference>
<dbReference type="AlphaFoldDB" id="A0A7J6RSJ9"/>
<dbReference type="Proteomes" id="UP000553632">
    <property type="component" value="Unassembled WGS sequence"/>
</dbReference>
<organism evidence="2 3">
    <name type="scientific">Perkinsus olseni</name>
    <name type="common">Perkinsus atlanticus</name>
    <dbReference type="NCBI Taxonomy" id="32597"/>
    <lineage>
        <taxon>Eukaryota</taxon>
        <taxon>Sar</taxon>
        <taxon>Alveolata</taxon>
        <taxon>Perkinsozoa</taxon>
        <taxon>Perkinsea</taxon>
        <taxon>Perkinsida</taxon>
        <taxon>Perkinsidae</taxon>
        <taxon>Perkinsus</taxon>
    </lineage>
</organism>
<protein>
    <submittedName>
        <fullName evidence="2">Uncharacterized protein</fullName>
    </submittedName>
</protein>
<gene>
    <name evidence="2" type="ORF">FOZ63_006213</name>
</gene>
<sequence>MLEKNLDDAWKELKDSSENVAYPLINRLEKEFSKVAKEIRSKPGPSEVFPLTDLRVKVMGGGGEGGDDGGQPDVREGGESDKITGNEGEEDADWNEETEQE</sequence>
<evidence type="ECO:0000313" key="3">
    <source>
        <dbReference type="Proteomes" id="UP000553632"/>
    </source>
</evidence>
<evidence type="ECO:0000256" key="1">
    <source>
        <dbReference type="SAM" id="MobiDB-lite"/>
    </source>
</evidence>
<name>A0A7J6RSJ9_PEROL</name>
<accession>A0A7J6RSJ9</accession>
<evidence type="ECO:0000313" key="2">
    <source>
        <dbReference type="EMBL" id="KAF4723473.1"/>
    </source>
</evidence>
<reference evidence="2 3" key="1">
    <citation type="submission" date="2020-04" db="EMBL/GenBank/DDBJ databases">
        <title>Perkinsus olseni comparative genomics.</title>
        <authorList>
            <person name="Bogema D.R."/>
        </authorList>
    </citation>
    <scope>NUCLEOTIDE SEQUENCE [LARGE SCALE GENOMIC DNA]</scope>
    <source>
        <strain evidence="2 3">ATCC PRA-207</strain>
    </source>
</reference>